<accession>A0A0K2SLL6</accession>
<dbReference type="PATRIC" id="fig|1555112.3.peg.1899"/>
<feature type="transmembrane region" description="Helical" evidence="7">
    <location>
        <begin position="233"/>
        <end position="252"/>
    </location>
</feature>
<protein>
    <recommendedName>
        <fullName evidence="7 8">Phospho-N-acetylmuramoyl-pentapeptide-transferase</fullName>
        <ecNumber evidence="7 8">2.7.8.13</ecNumber>
    </recommendedName>
    <alternativeName>
        <fullName evidence="7">UDP-MurNAc-pentapeptide phosphotransferase</fullName>
    </alternativeName>
</protein>
<proteinExistence type="inferred from homology"/>
<reference evidence="11" key="2">
    <citation type="journal article" date="2016" name="Int. J. Syst. Evol. Microbiol.">
        <title>Complete genome sequence and cell structure of Limnochorda pilosa, a Gram-negative spore-former within the phylum Firmicutes.</title>
        <authorList>
            <person name="Watanabe M."/>
            <person name="Kojima H."/>
            <person name="Fukui M."/>
        </authorList>
    </citation>
    <scope>NUCLEOTIDE SEQUENCE [LARGE SCALE GENOMIC DNA]</scope>
    <source>
        <strain evidence="11">HC45</strain>
    </source>
</reference>
<evidence type="ECO:0000256" key="7">
    <source>
        <dbReference type="HAMAP-Rule" id="MF_00038"/>
    </source>
</evidence>
<dbReference type="EMBL" id="AP014924">
    <property type="protein sequence ID" value="BAS27709.1"/>
    <property type="molecule type" value="Genomic_DNA"/>
</dbReference>
<keyword evidence="6 7" id="KW-0472">Membrane</keyword>
<dbReference type="KEGG" id="lpil:LIP_1866"/>
<dbReference type="GO" id="GO:0071555">
    <property type="term" value="P:cell wall organization"/>
    <property type="evidence" value="ECO:0007669"/>
    <property type="project" value="UniProtKB-KW"/>
</dbReference>
<keyword evidence="4 7" id="KW-0812">Transmembrane</keyword>
<dbReference type="Proteomes" id="UP000065807">
    <property type="component" value="Chromosome"/>
</dbReference>
<dbReference type="GO" id="GO:0005886">
    <property type="term" value="C:plasma membrane"/>
    <property type="evidence" value="ECO:0007669"/>
    <property type="project" value="UniProtKB-SubCell"/>
</dbReference>
<feature type="binding site" evidence="9">
    <location>
        <position position="230"/>
    </location>
    <ligand>
        <name>Mg(2+)</name>
        <dbReference type="ChEBI" id="CHEBI:18420"/>
    </ligand>
</feature>
<evidence type="ECO:0000256" key="2">
    <source>
        <dbReference type="ARBA" id="ARBA00005583"/>
    </source>
</evidence>
<comment type="cofactor">
    <cofactor evidence="7 9">
        <name>Mg(2+)</name>
        <dbReference type="ChEBI" id="CHEBI:18420"/>
    </cofactor>
</comment>
<feature type="transmembrane region" description="Helical" evidence="7">
    <location>
        <begin position="77"/>
        <end position="94"/>
    </location>
</feature>
<dbReference type="RefSeq" id="WP_068136945.1">
    <property type="nucleotide sequence ID" value="NZ_AP014924.1"/>
</dbReference>
<feature type="transmembrane region" description="Helical" evidence="7">
    <location>
        <begin position="258"/>
        <end position="276"/>
    </location>
</feature>
<keyword evidence="3 7" id="KW-0808">Transferase</keyword>
<dbReference type="AlphaFoldDB" id="A0A0K2SLL6"/>
<evidence type="ECO:0000256" key="8">
    <source>
        <dbReference type="NCBIfam" id="TIGR00445"/>
    </source>
</evidence>
<keyword evidence="5 7" id="KW-1133">Transmembrane helix</keyword>
<dbReference type="InterPro" id="IPR000715">
    <property type="entry name" value="Glycosyl_transferase_4"/>
</dbReference>
<keyword evidence="11" id="KW-1185">Reference proteome</keyword>
<dbReference type="PANTHER" id="PTHR22926">
    <property type="entry name" value="PHOSPHO-N-ACETYLMURAMOYL-PENTAPEPTIDE-TRANSFERASE"/>
    <property type="match status" value="1"/>
</dbReference>
<name>A0A0K2SLL6_LIMPI</name>
<evidence type="ECO:0000313" key="11">
    <source>
        <dbReference type="Proteomes" id="UP000065807"/>
    </source>
</evidence>
<feature type="transmembrane region" description="Helical" evidence="7">
    <location>
        <begin position="306"/>
        <end position="325"/>
    </location>
</feature>
<evidence type="ECO:0000256" key="6">
    <source>
        <dbReference type="ARBA" id="ARBA00023136"/>
    </source>
</evidence>
<dbReference type="GO" id="GO:0051992">
    <property type="term" value="F:UDP-N-acetylmuramoyl-L-alanyl-D-glutamyl-meso-2,6-diaminopimelyl-D-alanyl-D-alanine:undecaprenyl-phosphate transferase activity"/>
    <property type="evidence" value="ECO:0007669"/>
    <property type="project" value="RHEA"/>
</dbReference>
<reference evidence="11" key="1">
    <citation type="submission" date="2015-07" db="EMBL/GenBank/DDBJ databases">
        <title>Complete genome sequence and phylogenetic analysis of Limnochorda pilosa.</title>
        <authorList>
            <person name="Watanabe M."/>
            <person name="Kojima H."/>
            <person name="Fukui M."/>
        </authorList>
    </citation>
    <scope>NUCLEOTIDE SEQUENCE [LARGE SCALE GENOMIC DNA]</scope>
    <source>
        <strain evidence="11">HC45</strain>
    </source>
</reference>
<evidence type="ECO:0000256" key="3">
    <source>
        <dbReference type="ARBA" id="ARBA00022679"/>
    </source>
</evidence>
<feature type="transmembrane region" description="Helical" evidence="7">
    <location>
        <begin position="147"/>
        <end position="166"/>
    </location>
</feature>
<feature type="transmembrane region" description="Helical" evidence="7">
    <location>
        <begin position="202"/>
        <end position="221"/>
    </location>
</feature>
<evidence type="ECO:0000256" key="4">
    <source>
        <dbReference type="ARBA" id="ARBA00022692"/>
    </source>
</evidence>
<keyword evidence="7" id="KW-0573">Peptidoglycan synthesis</keyword>
<comment type="catalytic activity">
    <reaction evidence="7">
        <text>UDP-N-acetyl-alpha-D-muramoyl-L-alanyl-gamma-D-glutamyl-meso-2,6-diaminopimeloyl-D-alanyl-D-alanine + di-trans,octa-cis-undecaprenyl phosphate = di-trans,octa-cis-undecaprenyl diphospho-N-acetyl-alpha-D-muramoyl-L-alanyl-D-glutamyl-meso-2,6-diaminopimeloyl-D-alanyl-D-alanine + UMP</text>
        <dbReference type="Rhea" id="RHEA:28386"/>
        <dbReference type="ChEBI" id="CHEBI:57865"/>
        <dbReference type="ChEBI" id="CHEBI:60392"/>
        <dbReference type="ChEBI" id="CHEBI:61386"/>
        <dbReference type="ChEBI" id="CHEBI:61387"/>
        <dbReference type="EC" id="2.7.8.13"/>
    </reaction>
</comment>
<dbReference type="GO" id="GO:0008360">
    <property type="term" value="P:regulation of cell shape"/>
    <property type="evidence" value="ECO:0007669"/>
    <property type="project" value="UniProtKB-KW"/>
</dbReference>
<dbReference type="GO" id="GO:0046872">
    <property type="term" value="F:metal ion binding"/>
    <property type="evidence" value="ECO:0007669"/>
    <property type="project" value="UniProtKB-KW"/>
</dbReference>
<dbReference type="PANTHER" id="PTHR22926:SF5">
    <property type="entry name" value="PHOSPHO-N-ACETYLMURAMOYL-PENTAPEPTIDE-TRANSFERASE HOMOLOG"/>
    <property type="match status" value="1"/>
</dbReference>
<dbReference type="PROSITE" id="PS01348">
    <property type="entry name" value="MRAY_2"/>
    <property type="match status" value="1"/>
</dbReference>
<dbReference type="GO" id="GO:0008963">
    <property type="term" value="F:phospho-N-acetylmuramoyl-pentapeptide-transferase activity"/>
    <property type="evidence" value="ECO:0007669"/>
    <property type="project" value="UniProtKB-UniRule"/>
</dbReference>
<keyword evidence="7" id="KW-0133">Cell shape</keyword>
<keyword evidence="7 9" id="KW-0479">Metal-binding</keyword>
<feature type="transmembrane region" description="Helical" evidence="7">
    <location>
        <begin position="178"/>
        <end position="196"/>
    </location>
</feature>
<dbReference type="Pfam" id="PF00953">
    <property type="entry name" value="Glycos_transf_4"/>
    <property type="match status" value="1"/>
</dbReference>
<keyword evidence="7" id="KW-1003">Cell membrane</keyword>
<comment type="subcellular location">
    <subcellularLocation>
        <location evidence="7">Cell membrane</location>
        <topology evidence="7">Multi-pass membrane protein</topology>
    </subcellularLocation>
    <subcellularLocation>
        <location evidence="1">Membrane</location>
        <topology evidence="1">Multi-pass membrane protein</topology>
    </subcellularLocation>
</comment>
<feature type="binding site" evidence="9">
    <location>
        <position position="170"/>
    </location>
    <ligand>
        <name>Mg(2+)</name>
        <dbReference type="ChEBI" id="CHEBI:18420"/>
    </ligand>
</feature>
<evidence type="ECO:0000256" key="9">
    <source>
        <dbReference type="PIRSR" id="PIRSR600715-1"/>
    </source>
</evidence>
<feature type="transmembrane region" description="Helical" evidence="7">
    <location>
        <begin position="6"/>
        <end position="29"/>
    </location>
</feature>
<dbReference type="GO" id="GO:0009252">
    <property type="term" value="P:peptidoglycan biosynthetic process"/>
    <property type="evidence" value="ECO:0007669"/>
    <property type="project" value="UniProtKB-UniRule"/>
</dbReference>
<dbReference type="PROSITE" id="PS01347">
    <property type="entry name" value="MRAY_1"/>
    <property type="match status" value="1"/>
</dbReference>
<keyword evidence="7" id="KW-0131">Cell cycle</keyword>
<comment type="pathway">
    <text evidence="7">Cell wall biogenesis; peptidoglycan biosynthesis.</text>
</comment>
<dbReference type="EC" id="2.7.8.13" evidence="7 8"/>
<dbReference type="UniPathway" id="UPA00219"/>
<comment type="function">
    <text evidence="7">Catalyzes the initial step of the lipid cycle reactions in the biosynthesis of the cell wall peptidoglycan: transfers peptidoglycan precursor phospho-MurNAc-pentapeptide from UDP-MurNAc-pentapeptide onto the lipid carrier undecaprenyl phosphate, yielding undecaprenyl-pyrophosphoryl-MurNAc-pentapeptide, known as lipid I.</text>
</comment>
<keyword evidence="7" id="KW-0132">Cell division</keyword>
<dbReference type="OrthoDB" id="9805475at2"/>
<evidence type="ECO:0000313" key="10">
    <source>
        <dbReference type="EMBL" id="BAS27709.1"/>
    </source>
</evidence>
<dbReference type="CDD" id="cd06852">
    <property type="entry name" value="GT_MraY"/>
    <property type="match status" value="1"/>
</dbReference>
<feature type="transmembrane region" description="Helical" evidence="7">
    <location>
        <begin position="50"/>
        <end position="71"/>
    </location>
</feature>
<sequence>MSPELRVLVGAGASLGLVLLFERPLIGYLRRHQVGQRIRSEGPRRHQEKAGIPTMGGLVVLLAAAAVSLLVGPVTEPLLMALLVTLGYGAIGFLDDYRKVALRRSLGLRAREKLVGQAFFALLVALFHLTRVGESASILVPFSREPWLVPAGLLLTLDFVAVVGSANAVNLTDGLDGLAAGSTAVASAILAGVMLHQGAPDLAILAAAVGAAALGFLWFNAHPAQIFMGDTGSLGLGAALAAVTVLSGTVLLLPLVGVLFVAEALSVIAQVVYFRLTRGRRLLRMSPLHHHFELLGWQEDQVVARFWIAALVGGVLGLAAVPGILW</sequence>
<comment type="similarity">
    <text evidence="2 7">Belongs to the glycosyltransferase 4 family. MraY subfamily.</text>
</comment>
<organism evidence="10 11">
    <name type="scientific">Limnochorda pilosa</name>
    <dbReference type="NCBI Taxonomy" id="1555112"/>
    <lineage>
        <taxon>Bacteria</taxon>
        <taxon>Bacillati</taxon>
        <taxon>Bacillota</taxon>
        <taxon>Limnochordia</taxon>
        <taxon>Limnochordales</taxon>
        <taxon>Limnochordaceae</taxon>
        <taxon>Limnochorda</taxon>
    </lineage>
</organism>
<dbReference type="NCBIfam" id="TIGR00445">
    <property type="entry name" value="mraY"/>
    <property type="match status" value="1"/>
</dbReference>
<dbReference type="STRING" id="1555112.LIP_1866"/>
<keyword evidence="7 9" id="KW-0460">Magnesium</keyword>
<evidence type="ECO:0000256" key="5">
    <source>
        <dbReference type="ARBA" id="ARBA00022989"/>
    </source>
</evidence>
<gene>
    <name evidence="7" type="primary">mraY</name>
    <name evidence="10" type="ORF">LIP_1866</name>
</gene>
<dbReference type="HAMAP" id="MF_00038">
    <property type="entry name" value="MraY"/>
    <property type="match status" value="1"/>
</dbReference>
<keyword evidence="7" id="KW-0961">Cell wall biogenesis/degradation</keyword>
<dbReference type="GO" id="GO:0051301">
    <property type="term" value="P:cell division"/>
    <property type="evidence" value="ECO:0007669"/>
    <property type="project" value="UniProtKB-KW"/>
</dbReference>
<feature type="transmembrane region" description="Helical" evidence="7">
    <location>
        <begin position="114"/>
        <end position="132"/>
    </location>
</feature>
<evidence type="ECO:0000256" key="1">
    <source>
        <dbReference type="ARBA" id="ARBA00004141"/>
    </source>
</evidence>
<dbReference type="InterPro" id="IPR003524">
    <property type="entry name" value="PNAcMuramoyl-5peptid_Trfase"/>
</dbReference>
<dbReference type="InterPro" id="IPR018480">
    <property type="entry name" value="PNAcMuramoyl-5peptid_Trfase_CS"/>
</dbReference>